<protein>
    <recommendedName>
        <fullName evidence="3">FXSXX-COOH protein</fullName>
    </recommendedName>
</protein>
<evidence type="ECO:0000313" key="1">
    <source>
        <dbReference type="EMBL" id="GIG91561.1"/>
    </source>
</evidence>
<comment type="caution">
    <text evidence="1">The sequence shown here is derived from an EMBL/GenBank/DDBJ whole genome shotgun (WGS) entry which is preliminary data.</text>
</comment>
<dbReference type="Proteomes" id="UP000646749">
    <property type="component" value="Unassembled WGS sequence"/>
</dbReference>
<dbReference type="RefSeq" id="WP_203869939.1">
    <property type="nucleotide sequence ID" value="NZ_BONW01000039.1"/>
</dbReference>
<evidence type="ECO:0000313" key="2">
    <source>
        <dbReference type="Proteomes" id="UP000646749"/>
    </source>
</evidence>
<dbReference type="EMBL" id="BONW01000039">
    <property type="protein sequence ID" value="GIG91561.1"/>
    <property type="molecule type" value="Genomic_DNA"/>
</dbReference>
<evidence type="ECO:0008006" key="3">
    <source>
        <dbReference type="Google" id="ProtNLM"/>
    </source>
</evidence>
<accession>A0ABQ4EBA2</accession>
<sequence length="60" mass="6548">MELSLSRDVETELVDLSADSLATLAGRDRELLARPLQQVLYQVERPRSNIGGSGPPGRVD</sequence>
<proteinExistence type="predicted"/>
<gene>
    <name evidence="1" type="ORF">Pen02_64970</name>
</gene>
<reference evidence="1 2" key="1">
    <citation type="submission" date="2021-01" db="EMBL/GenBank/DDBJ databases">
        <title>Whole genome shotgun sequence of Plantactinospora endophytica NBRC 110450.</title>
        <authorList>
            <person name="Komaki H."/>
            <person name="Tamura T."/>
        </authorList>
    </citation>
    <scope>NUCLEOTIDE SEQUENCE [LARGE SCALE GENOMIC DNA]</scope>
    <source>
        <strain evidence="1 2">NBRC 110450</strain>
    </source>
</reference>
<keyword evidence="2" id="KW-1185">Reference proteome</keyword>
<name>A0ABQ4EBA2_9ACTN</name>
<organism evidence="1 2">
    <name type="scientific">Plantactinospora endophytica</name>
    <dbReference type="NCBI Taxonomy" id="673535"/>
    <lineage>
        <taxon>Bacteria</taxon>
        <taxon>Bacillati</taxon>
        <taxon>Actinomycetota</taxon>
        <taxon>Actinomycetes</taxon>
        <taxon>Micromonosporales</taxon>
        <taxon>Micromonosporaceae</taxon>
        <taxon>Plantactinospora</taxon>
    </lineage>
</organism>